<accession>A0A0F8YWD8</accession>
<keyword evidence="1" id="KW-0472">Membrane</keyword>
<evidence type="ECO:0000256" key="1">
    <source>
        <dbReference type="SAM" id="Phobius"/>
    </source>
</evidence>
<reference evidence="2" key="1">
    <citation type="journal article" date="2015" name="Nature">
        <title>Complex archaea that bridge the gap between prokaryotes and eukaryotes.</title>
        <authorList>
            <person name="Spang A."/>
            <person name="Saw J.H."/>
            <person name="Jorgensen S.L."/>
            <person name="Zaremba-Niedzwiedzka K."/>
            <person name="Martijn J."/>
            <person name="Lind A.E."/>
            <person name="van Eijk R."/>
            <person name="Schleper C."/>
            <person name="Guy L."/>
            <person name="Ettema T.J."/>
        </authorList>
    </citation>
    <scope>NUCLEOTIDE SEQUENCE</scope>
</reference>
<proteinExistence type="predicted"/>
<protein>
    <submittedName>
        <fullName evidence="2">Uncharacterized protein</fullName>
    </submittedName>
</protein>
<feature type="transmembrane region" description="Helical" evidence="1">
    <location>
        <begin position="12"/>
        <end position="38"/>
    </location>
</feature>
<keyword evidence="1" id="KW-1133">Transmembrane helix</keyword>
<gene>
    <name evidence="2" type="ORF">LCGC14_2846360</name>
</gene>
<dbReference type="AlphaFoldDB" id="A0A0F8YWD8"/>
<comment type="caution">
    <text evidence="2">The sequence shown here is derived from an EMBL/GenBank/DDBJ whole genome shotgun (WGS) entry which is preliminary data.</text>
</comment>
<organism evidence="2">
    <name type="scientific">marine sediment metagenome</name>
    <dbReference type="NCBI Taxonomy" id="412755"/>
    <lineage>
        <taxon>unclassified sequences</taxon>
        <taxon>metagenomes</taxon>
        <taxon>ecological metagenomes</taxon>
    </lineage>
</organism>
<sequence>MNDEFDKIHAHFRWLLFGMGIIIGLALASLVLILTNIIA</sequence>
<name>A0A0F8YWD8_9ZZZZ</name>
<dbReference type="EMBL" id="LAZR01054622">
    <property type="protein sequence ID" value="KKK78160.1"/>
    <property type="molecule type" value="Genomic_DNA"/>
</dbReference>
<evidence type="ECO:0000313" key="2">
    <source>
        <dbReference type="EMBL" id="KKK78160.1"/>
    </source>
</evidence>
<keyword evidence="1" id="KW-0812">Transmembrane</keyword>